<name>A0ABS5Y6Z6_9CYAN</name>
<dbReference type="Gene3D" id="3.30.450.20">
    <property type="entry name" value="PAS domain"/>
    <property type="match status" value="1"/>
</dbReference>
<keyword evidence="2" id="KW-1133">Transmembrane helix</keyword>
<keyword evidence="4" id="KW-1185">Reference proteome</keyword>
<organism evidence="3 4">
    <name type="scientific">Leptothoe kymatousa TAU-MAC 1615</name>
    <dbReference type="NCBI Taxonomy" id="2364775"/>
    <lineage>
        <taxon>Bacteria</taxon>
        <taxon>Bacillati</taxon>
        <taxon>Cyanobacteriota</taxon>
        <taxon>Cyanophyceae</taxon>
        <taxon>Nodosilineales</taxon>
        <taxon>Cymatolegaceae</taxon>
        <taxon>Leptothoe</taxon>
        <taxon>Leptothoe kymatousa</taxon>
    </lineage>
</organism>
<keyword evidence="2" id="KW-0812">Transmembrane</keyword>
<evidence type="ECO:0000256" key="2">
    <source>
        <dbReference type="SAM" id="Phobius"/>
    </source>
</evidence>
<accession>A0ABS5Y6Z6</accession>
<feature type="transmembrane region" description="Helical" evidence="2">
    <location>
        <begin position="334"/>
        <end position="357"/>
    </location>
</feature>
<dbReference type="EMBL" id="JADOER010000014">
    <property type="protein sequence ID" value="MBT9313577.1"/>
    <property type="molecule type" value="Genomic_DNA"/>
</dbReference>
<reference evidence="3 4" key="1">
    <citation type="journal article" date="2021" name="Mar. Drugs">
        <title>Genome Reduction and Secondary Metabolism of the Marine Sponge-Associated Cyanobacterium Leptothoe.</title>
        <authorList>
            <person name="Konstantinou D."/>
            <person name="Popin R.V."/>
            <person name="Fewer D.P."/>
            <person name="Sivonen K."/>
            <person name="Gkelis S."/>
        </authorList>
    </citation>
    <scope>NUCLEOTIDE SEQUENCE [LARGE SCALE GENOMIC DNA]</scope>
    <source>
        <strain evidence="3 4">TAU-MAC 1615</strain>
    </source>
</reference>
<keyword evidence="2" id="KW-0472">Membrane</keyword>
<evidence type="ECO:0000313" key="4">
    <source>
        <dbReference type="Proteomes" id="UP001196661"/>
    </source>
</evidence>
<evidence type="ECO:0000256" key="1">
    <source>
        <dbReference type="SAM" id="MobiDB-lite"/>
    </source>
</evidence>
<comment type="caution">
    <text evidence="3">The sequence shown here is derived from an EMBL/GenBank/DDBJ whole genome shotgun (WGS) entry which is preliminary data.</text>
</comment>
<feature type="transmembrane region" description="Helical" evidence="2">
    <location>
        <begin position="47"/>
        <end position="66"/>
    </location>
</feature>
<gene>
    <name evidence="3" type="ORF">IXB28_15295</name>
</gene>
<dbReference type="RefSeq" id="WP_215619467.1">
    <property type="nucleotide sequence ID" value="NZ_JADOER010000014.1"/>
</dbReference>
<proteinExistence type="predicted"/>
<feature type="region of interest" description="Disordered" evidence="1">
    <location>
        <begin position="1"/>
        <end position="21"/>
    </location>
</feature>
<sequence>MRSKVSSANSTTPTTTPAGPAQLTKQQTNWQKNLLGWLQLHSFGGRLFWMIMLGALTGIGGMAFLFSEMIKYQAEEQVRSTLDGKVNAIASVTEAAETLAYGLGVSATTLHERKAQYPDTYRELTLQLFERRPEFVVGLGLGQRENGLVANQAWLFPYYWVNSPGENSSGRQAPVQYEDFADDDGEFYPESQRFREYFLPQKEVWTDLYTSKNNQLLTYYFPLLSSEGRWLGSTLVDIDASYLRDLLDVPVFRKQGNFILLTRSGQVIADPADADAGPQTYEDIADLKDFWYDSTFEDTGFFEGEAGYWAYASVPGQDWLVFGFVPYAAVFNRIALITLTATGLMVALLSVAISLAIRNLGRRLRPVLNQCNQLAKTDDNLLAQWDNQDDLNQLSLAFFNMLEKLNLNQETIRRHEQKIQTETLHAGQVSEQFEGFATLFSDQAEEQQMLLRHVQELGAQLTNNSQSVDIQLDALSTMGRALDGELRRVPAHSSETLVMLEQQLQELSRAINRVEHPSATQLQTLASLASQNIATLRAHDRRWPSIDSLQQQTGNITKAGEVAAEGARSMVDTSRSMTEKLTKVERIANLLTQRAKSVLSALD</sequence>
<protein>
    <submittedName>
        <fullName evidence="3">Cache domain-containing protein</fullName>
    </submittedName>
</protein>
<evidence type="ECO:0000313" key="3">
    <source>
        <dbReference type="EMBL" id="MBT9313577.1"/>
    </source>
</evidence>
<dbReference type="Proteomes" id="UP001196661">
    <property type="component" value="Unassembled WGS sequence"/>
</dbReference>